<keyword evidence="2" id="KW-0472">Membrane</keyword>
<evidence type="ECO:0000256" key="2">
    <source>
        <dbReference type="SAM" id="Phobius"/>
    </source>
</evidence>
<feature type="chain" id="PRO_5041435993" evidence="3">
    <location>
        <begin position="20"/>
        <end position="442"/>
    </location>
</feature>
<proteinExistence type="predicted"/>
<feature type="transmembrane region" description="Helical" evidence="2">
    <location>
        <begin position="358"/>
        <end position="380"/>
    </location>
</feature>
<gene>
    <name evidence="4" type="ORF">DIS24_g11651</name>
</gene>
<accession>A0AA40BYK7</accession>
<reference evidence="4" key="1">
    <citation type="submission" date="2023-06" db="EMBL/GenBank/DDBJ databases">
        <title>Multi-omics analyses reveal the molecular pathogenesis toolkit of Lasiodiplodia hormozganensis, a cross-kingdom pathogen.</title>
        <authorList>
            <person name="Felix C."/>
            <person name="Meneses R."/>
            <person name="Goncalves M.F.M."/>
            <person name="Tilleman L."/>
            <person name="Duarte A.S."/>
            <person name="Jorrin-Novo J.V."/>
            <person name="Van De Peer Y."/>
            <person name="Deforce D."/>
            <person name="Van Nieuwerburgh F."/>
            <person name="Esteves A.C."/>
            <person name="Alves A."/>
        </authorList>
    </citation>
    <scope>NUCLEOTIDE SEQUENCE</scope>
    <source>
        <strain evidence="4">CBS 339.90</strain>
    </source>
</reference>
<feature type="signal peptide" evidence="3">
    <location>
        <begin position="1"/>
        <end position="19"/>
    </location>
</feature>
<keyword evidence="5" id="KW-1185">Reference proteome</keyword>
<evidence type="ECO:0000256" key="3">
    <source>
        <dbReference type="SAM" id="SignalP"/>
    </source>
</evidence>
<protein>
    <submittedName>
        <fullName evidence="4">Uncharacterized protein</fullName>
    </submittedName>
</protein>
<keyword evidence="2" id="KW-1133">Transmembrane helix</keyword>
<evidence type="ECO:0000313" key="4">
    <source>
        <dbReference type="EMBL" id="KAK0618666.1"/>
    </source>
</evidence>
<evidence type="ECO:0000256" key="1">
    <source>
        <dbReference type="SAM" id="MobiDB-lite"/>
    </source>
</evidence>
<name>A0AA40BYK7_9PEZI</name>
<sequence>MEALSTILCVAIIIGTHQANSIVVGQVYTRTKVPTPYQSNHSVGGGGMDLSFMQSNPPRAVPPGISTAASLYSSWSFGSSDEPLEQYRDYIFDRQKFDALGLTDFVISAVKVQRNITCDGFPVKISNDTDMDDRIFSVQTNQNSGSVQLRPERRTAVWVDNIKYIDSTRTISTLVFAALDGNIEKGVNTKTTKPMQTADQHIDSISAVACAVDVTLIDNQHIGNNSDGAQPATISSLDTIKGPDDTDSSSSPLGEVAAWLGVSVTSFGVSTRGAQPMFESPERFANASQLPKAYNLAQPNNAGNLGDNWTLAEIENFITVGSGAVAMSIAINDKSRGNYTLVDSIQESSGLKSSGAYILLYLAVPVVVVLFLQAGLTVWIHRNEDVPAFHTADVAQIVVGSRALEMQKLLYEAESEKDITSLKVKYKRLSESPMEFGLYAVH</sequence>
<comment type="caution">
    <text evidence="4">The sequence shown here is derived from an EMBL/GenBank/DDBJ whole genome shotgun (WGS) entry which is preliminary data.</text>
</comment>
<keyword evidence="2" id="KW-0812">Transmembrane</keyword>
<feature type="compositionally biased region" description="Polar residues" evidence="1">
    <location>
        <begin position="224"/>
        <end position="238"/>
    </location>
</feature>
<feature type="region of interest" description="Disordered" evidence="1">
    <location>
        <begin position="224"/>
        <end position="252"/>
    </location>
</feature>
<dbReference type="EMBL" id="JAUJDW010000180">
    <property type="protein sequence ID" value="KAK0618666.1"/>
    <property type="molecule type" value="Genomic_DNA"/>
</dbReference>
<dbReference type="Proteomes" id="UP001175001">
    <property type="component" value="Unassembled WGS sequence"/>
</dbReference>
<keyword evidence="3" id="KW-0732">Signal</keyword>
<dbReference type="AlphaFoldDB" id="A0AA40BYK7"/>
<evidence type="ECO:0000313" key="5">
    <source>
        <dbReference type="Proteomes" id="UP001175001"/>
    </source>
</evidence>
<organism evidence="4 5">
    <name type="scientific">Lasiodiplodia hormozganensis</name>
    <dbReference type="NCBI Taxonomy" id="869390"/>
    <lineage>
        <taxon>Eukaryota</taxon>
        <taxon>Fungi</taxon>
        <taxon>Dikarya</taxon>
        <taxon>Ascomycota</taxon>
        <taxon>Pezizomycotina</taxon>
        <taxon>Dothideomycetes</taxon>
        <taxon>Dothideomycetes incertae sedis</taxon>
        <taxon>Botryosphaeriales</taxon>
        <taxon>Botryosphaeriaceae</taxon>
        <taxon>Lasiodiplodia</taxon>
    </lineage>
</organism>